<proteinExistence type="predicted"/>
<dbReference type="EMBL" id="JBBBZM010000080">
    <property type="protein sequence ID" value="KAL0634968.1"/>
    <property type="molecule type" value="Genomic_DNA"/>
</dbReference>
<evidence type="ECO:0000256" key="2">
    <source>
        <dbReference type="SAM" id="Phobius"/>
    </source>
</evidence>
<comment type="caution">
    <text evidence="4">The sequence shown here is derived from an EMBL/GenBank/DDBJ whole genome shotgun (WGS) entry which is preliminary data.</text>
</comment>
<dbReference type="PANTHER" id="PTHR35043:SF7">
    <property type="entry name" value="TRANSCRIPTION FACTOR DOMAIN-CONTAINING PROTEIN"/>
    <property type="match status" value="1"/>
</dbReference>
<keyword evidence="2" id="KW-1133">Transmembrane helix</keyword>
<keyword evidence="3" id="KW-0732">Signal</keyword>
<feature type="transmembrane region" description="Helical" evidence="2">
    <location>
        <begin position="288"/>
        <end position="307"/>
    </location>
</feature>
<feature type="transmembrane region" description="Helical" evidence="2">
    <location>
        <begin position="578"/>
        <end position="601"/>
    </location>
</feature>
<sequence>MSYRHLLLNSLFTLLTASAPLPQISAPLPPTSGPYTTGWRAQPRGRGTFQIMVSCAVTLGLCVWTAIHPDVSSGKKTSQRVRHKMRMAVQALFVPEIVVSIAWEQWREARTLHRAMVYEGWRKRVNARRLMENVDGEKGGVSHLEAAERTSSWVKDAWKELLFQTGFGIDVDAFPKEVAFFVAMGGYVRRGSDGRNIPVTAIQFFHAFKEGTIDTADRIKARALKAESGINGKGKDTTRVPTTEINLNDIEDKGKTSVLAKTIICGQVGWLVLQLLGRRIAGLTMPLIELHTLIHILIAALTYWFWWHKPLDVHEPIVIDMKVPERMELVWDKRPAHFETVGIFRRFFEHLWLLPLLNIETIVLPESERTPNAYDCREDMTDLYQAARTRQAESSWETNHGPSRYSGSIEVEAVTVTRAAPEVGIRNTNNPDQSPDAEPSKHTTKTRKKVLQAPRFPKFKKKSKKTPAGDKEKIPTEGKEEPPTKGTRVSVNNDEDERIETIIQENLFACVFYFIYAALHATAWNTYFSSWAEMWIWRGACLVVGIAPLIILGLLLLFKSIQRLPHNKKALEDAKKHLDWIIYGIYLVASIGLLLEALVSLRRLPVNVYKSVPWTAYIPHF</sequence>
<evidence type="ECO:0000256" key="3">
    <source>
        <dbReference type="SAM" id="SignalP"/>
    </source>
</evidence>
<keyword evidence="2" id="KW-0812">Transmembrane</keyword>
<gene>
    <name evidence="4" type="ORF">Q9L58_006086</name>
</gene>
<dbReference type="PANTHER" id="PTHR35043">
    <property type="entry name" value="TRANSCRIPTION FACTOR DOMAIN-CONTAINING PROTEIN"/>
    <property type="match status" value="1"/>
</dbReference>
<feature type="region of interest" description="Disordered" evidence="1">
    <location>
        <begin position="418"/>
        <end position="490"/>
    </location>
</feature>
<keyword evidence="2" id="KW-0472">Membrane</keyword>
<reference evidence="4 5" key="1">
    <citation type="submission" date="2024-02" db="EMBL/GenBank/DDBJ databases">
        <title>Discinaceae phylogenomics.</title>
        <authorList>
            <person name="Dirks A.C."/>
            <person name="James T.Y."/>
        </authorList>
    </citation>
    <scope>NUCLEOTIDE SEQUENCE [LARGE SCALE GENOMIC DNA]</scope>
    <source>
        <strain evidence="4 5">ACD0624</strain>
    </source>
</reference>
<feature type="compositionally biased region" description="Basic and acidic residues" evidence="1">
    <location>
        <begin position="467"/>
        <end position="483"/>
    </location>
</feature>
<name>A0ABR3GGI1_9PEZI</name>
<protein>
    <submittedName>
        <fullName evidence="4">Uncharacterized protein</fullName>
    </submittedName>
</protein>
<evidence type="ECO:0000313" key="4">
    <source>
        <dbReference type="EMBL" id="KAL0634968.1"/>
    </source>
</evidence>
<evidence type="ECO:0000313" key="5">
    <source>
        <dbReference type="Proteomes" id="UP001447188"/>
    </source>
</evidence>
<feature type="transmembrane region" description="Helical" evidence="2">
    <location>
        <begin position="506"/>
        <end position="523"/>
    </location>
</feature>
<keyword evidence="5" id="KW-1185">Reference proteome</keyword>
<organism evidence="4 5">
    <name type="scientific">Discina gigas</name>
    <dbReference type="NCBI Taxonomy" id="1032678"/>
    <lineage>
        <taxon>Eukaryota</taxon>
        <taxon>Fungi</taxon>
        <taxon>Dikarya</taxon>
        <taxon>Ascomycota</taxon>
        <taxon>Pezizomycotina</taxon>
        <taxon>Pezizomycetes</taxon>
        <taxon>Pezizales</taxon>
        <taxon>Discinaceae</taxon>
        <taxon>Discina</taxon>
    </lineage>
</organism>
<feature type="chain" id="PRO_5046853730" evidence="3">
    <location>
        <begin position="18"/>
        <end position="621"/>
    </location>
</feature>
<evidence type="ECO:0000256" key="1">
    <source>
        <dbReference type="SAM" id="MobiDB-lite"/>
    </source>
</evidence>
<dbReference type="Proteomes" id="UP001447188">
    <property type="component" value="Unassembled WGS sequence"/>
</dbReference>
<accession>A0ABR3GGI1</accession>
<feature type="signal peptide" evidence="3">
    <location>
        <begin position="1"/>
        <end position="17"/>
    </location>
</feature>
<feature type="transmembrane region" description="Helical" evidence="2">
    <location>
        <begin position="535"/>
        <end position="558"/>
    </location>
</feature>